<feature type="region of interest" description="Disordered" evidence="1">
    <location>
        <begin position="641"/>
        <end position="660"/>
    </location>
</feature>
<dbReference type="HOGENOM" id="CLU_415599_0_0_1"/>
<feature type="region of interest" description="Disordered" evidence="1">
    <location>
        <begin position="149"/>
        <end position="171"/>
    </location>
</feature>
<sequence length="660" mass="70734">MGATSFAPAAMLPSKNSRTPSMSPLACEKKAPTPPTGFLNLILNQAQDHAAVTSDPPREELRWAGKQVGQWISQPQPAIFGPSYQLRPQGVLVHASPHNEAGQWTSHRQPATFAPTHQPAPQGVSEHIFLKNEAAATQPVDRRALRRMSQHVREGQATPAASPKRPASPPSVWACVRKRRQCGSEDPTDMVPEAEISPNQHVDAVPTNAADGRGVDDGALAARRALGTPNPSFQHVYCHGRTMMADLGSAQASTLTIPVSRRFSNSIKDLLNTTVITTTPRTIEMPAPTLVSANRIANKDDLLETVVISTTLRTNENGQAPKPVPGKLIARKDDLSDTAVVAREPRTSESSAPADCTTKPDTNETESQVPKNVENIDTGRENVDSSTQLLFSQPPLEEGFTSNDSPPAPKPVVEEQDLVATHTPTPLSQELIVVSGGLSVSNPEAPSPPLAQEENLEEQHLYVVNLSAPLSQESRVVSDRPFITSLEAPSPPPTQESNLEGQNLLTVNSPSPISQELPPVMNLEAPTPPPQGVTEPEVATEAIAIVPASEGQAQGTPEVQANTAGTFSSLGTTDPADASTRIKTIKDLSVRASIPQTPVIPSTPAPRGRLHSRESLHQRDVWSKPTPTSLQQYRTRLLNRAPRTANWGAPGSRKKKFVGV</sequence>
<keyword evidence="3" id="KW-1185">Reference proteome</keyword>
<evidence type="ECO:0000313" key="3">
    <source>
        <dbReference type="Proteomes" id="UP000053789"/>
    </source>
</evidence>
<dbReference type="Proteomes" id="UP000053789">
    <property type="component" value="Unassembled WGS sequence"/>
</dbReference>
<reference evidence="2" key="1">
    <citation type="submission" date="2015-01" db="EMBL/GenBank/DDBJ databases">
        <title>The Genome Sequence of Cladophialophora bantiana CBS 173.52.</title>
        <authorList>
            <consortium name="The Broad Institute Genomics Platform"/>
            <person name="Cuomo C."/>
            <person name="de Hoog S."/>
            <person name="Gorbushina A."/>
            <person name="Stielow B."/>
            <person name="Teixiera M."/>
            <person name="Abouelleil A."/>
            <person name="Chapman S.B."/>
            <person name="Priest M."/>
            <person name="Young S.K."/>
            <person name="Wortman J."/>
            <person name="Nusbaum C."/>
            <person name="Birren B."/>
        </authorList>
    </citation>
    <scope>NUCLEOTIDE SEQUENCE [LARGE SCALE GENOMIC DNA]</scope>
    <source>
        <strain evidence="2">CBS 173.52</strain>
    </source>
</reference>
<feature type="region of interest" description="Disordered" evidence="1">
    <location>
        <begin position="1"/>
        <end position="31"/>
    </location>
</feature>
<organism evidence="2 3">
    <name type="scientific">Cladophialophora bantiana (strain ATCC 10958 / CBS 173.52 / CDC B-1940 / NIH 8579)</name>
    <name type="common">Xylohypha bantiana</name>
    <dbReference type="NCBI Taxonomy" id="1442370"/>
    <lineage>
        <taxon>Eukaryota</taxon>
        <taxon>Fungi</taxon>
        <taxon>Dikarya</taxon>
        <taxon>Ascomycota</taxon>
        <taxon>Pezizomycotina</taxon>
        <taxon>Eurotiomycetes</taxon>
        <taxon>Chaetothyriomycetidae</taxon>
        <taxon>Chaetothyriales</taxon>
        <taxon>Herpotrichiellaceae</taxon>
        <taxon>Cladophialophora</taxon>
    </lineage>
</organism>
<accession>A0A0D2I0Q9</accession>
<dbReference type="OrthoDB" id="4121065at2759"/>
<gene>
    <name evidence="2" type="ORF">Z519_09080</name>
</gene>
<feature type="region of interest" description="Disordered" evidence="1">
    <location>
        <begin position="596"/>
        <end position="615"/>
    </location>
</feature>
<evidence type="ECO:0000256" key="1">
    <source>
        <dbReference type="SAM" id="MobiDB-lite"/>
    </source>
</evidence>
<dbReference type="VEuPathDB" id="FungiDB:Z519_09080"/>
<dbReference type="GeneID" id="27702008"/>
<feature type="region of interest" description="Disordered" evidence="1">
    <location>
        <begin position="332"/>
        <end position="387"/>
    </location>
</feature>
<dbReference type="EMBL" id="KN846993">
    <property type="protein sequence ID" value="KIW90434.1"/>
    <property type="molecule type" value="Genomic_DNA"/>
</dbReference>
<dbReference type="AlphaFoldDB" id="A0A0D2I0Q9"/>
<dbReference type="RefSeq" id="XP_016617103.1">
    <property type="nucleotide sequence ID" value="XM_016766805.1"/>
</dbReference>
<name>A0A0D2I0Q9_CLAB1</name>
<protein>
    <submittedName>
        <fullName evidence="2">Uncharacterized protein</fullName>
    </submittedName>
</protein>
<evidence type="ECO:0000313" key="2">
    <source>
        <dbReference type="EMBL" id="KIW90434.1"/>
    </source>
</evidence>
<proteinExistence type="predicted"/>